<evidence type="ECO:0000256" key="3">
    <source>
        <dbReference type="ARBA" id="ARBA00023125"/>
    </source>
</evidence>
<accession>A0ABM8AXB0</accession>
<reference evidence="8 9" key="1">
    <citation type="submission" date="2022-08" db="EMBL/GenBank/DDBJ databases">
        <title>Genome Sequence of the sulphate-reducing bacterium, Pseudodesulfovibrio sp. SYK.</title>
        <authorList>
            <person name="Kondo R."/>
            <person name="Kataoka T."/>
        </authorList>
    </citation>
    <scope>NUCLEOTIDE SEQUENCE [LARGE SCALE GENOMIC DNA]</scope>
    <source>
        <strain evidence="8 9">SYK</strain>
    </source>
</reference>
<dbReference type="InterPro" id="IPR044068">
    <property type="entry name" value="CB"/>
</dbReference>
<dbReference type="PANTHER" id="PTHR30349:SF41">
    <property type="entry name" value="INTEGRASE_RECOMBINASE PROTEIN MJ0367-RELATED"/>
    <property type="match status" value="1"/>
</dbReference>
<feature type="domain" description="Tyr recombinase" evidence="6">
    <location>
        <begin position="352"/>
        <end position="554"/>
    </location>
</feature>
<dbReference type="PROSITE" id="PS51900">
    <property type="entry name" value="CB"/>
    <property type="match status" value="1"/>
</dbReference>
<name>A0ABM8AXB0_9BACT</name>
<evidence type="ECO:0000259" key="6">
    <source>
        <dbReference type="PROSITE" id="PS51898"/>
    </source>
</evidence>
<organism evidence="8 9">
    <name type="scientific">Pseudodesulfovibrio nedwellii</name>
    <dbReference type="NCBI Taxonomy" id="2973072"/>
    <lineage>
        <taxon>Bacteria</taxon>
        <taxon>Pseudomonadati</taxon>
        <taxon>Thermodesulfobacteriota</taxon>
        <taxon>Desulfovibrionia</taxon>
        <taxon>Desulfovibrionales</taxon>
        <taxon>Desulfovibrionaceae</taxon>
    </lineage>
</organism>
<sequence length="574" mass="65695">MCKNIVQKGTVYYFRLNIPTDLQPFFPNKNTGKNKTVIMKNLNTGDKRKASKFAGSLALQWKAKFVDLRTSKTKAIDPAVLEYDLHTHLDRLQADDKLKRAEPKAPAKFPNLTTVPGQSAHELNQTSKSLWLSELQSCLTNNDFSLIQDEIEIFMRRNGYAYPQGTLEYNQIARGIIETHIRLNTLSQRRDAGDVLGGDFVQAITKPPAQKKISVDVDSVKAFPLSELIPDFIDSGDFAVTTKTKYNEDLQNFMEIIGDISIGEIGHDTMREFRNALKQLPKAKNKSPLYREKSIAELLETDIPKKDRLSARTVTNKIMTISSFFKWAILEGYMETNFAKGKGIRGAKSTTAIYQRFSTQDLTNIFTDKRYVNDTHNKHWHFWTPLLALYTGARQSALAALHCDDLRQTEDEIWYLHIRKDKTPSGKRDIPLHDFIIKELNFPAFVQQQKAKGHETIFQIKPKNDRDGQRISDWWTKTFTPKINISPAEEGRKKVFHSFRSCLINAAKQNGASTRKLEETVGHSDSTGTRQMSMSKDYYADYHAIKARYEDVIKPLNFVVEGMGHLRRSKYVVK</sequence>
<dbReference type="EMBL" id="AP026709">
    <property type="protein sequence ID" value="BDQ36162.1"/>
    <property type="molecule type" value="Genomic_DNA"/>
</dbReference>
<keyword evidence="2" id="KW-0229">DNA integration</keyword>
<evidence type="ECO:0000256" key="2">
    <source>
        <dbReference type="ARBA" id="ARBA00022908"/>
    </source>
</evidence>
<evidence type="ECO:0000313" key="8">
    <source>
        <dbReference type="EMBL" id="BDQ36162.1"/>
    </source>
</evidence>
<dbReference type="InterPro" id="IPR050090">
    <property type="entry name" value="Tyrosine_recombinase_XerCD"/>
</dbReference>
<protein>
    <submittedName>
        <fullName evidence="8">Integrase</fullName>
    </submittedName>
</protein>
<proteinExistence type="inferred from homology"/>
<evidence type="ECO:0000256" key="1">
    <source>
        <dbReference type="ARBA" id="ARBA00008857"/>
    </source>
</evidence>
<dbReference type="SUPFAM" id="SSF56349">
    <property type="entry name" value="DNA breaking-rejoining enzymes"/>
    <property type="match status" value="1"/>
</dbReference>
<evidence type="ECO:0000313" key="9">
    <source>
        <dbReference type="Proteomes" id="UP001317742"/>
    </source>
</evidence>
<gene>
    <name evidence="8" type="ORF">SYK_05220</name>
</gene>
<dbReference type="InterPro" id="IPR046668">
    <property type="entry name" value="DUF6538"/>
</dbReference>
<dbReference type="InterPro" id="IPR013762">
    <property type="entry name" value="Integrase-like_cat_sf"/>
</dbReference>
<dbReference type="Proteomes" id="UP001317742">
    <property type="component" value="Chromosome"/>
</dbReference>
<evidence type="ECO:0000256" key="4">
    <source>
        <dbReference type="ARBA" id="ARBA00023172"/>
    </source>
</evidence>
<comment type="similarity">
    <text evidence="1">Belongs to the 'phage' integrase family.</text>
</comment>
<keyword evidence="3 5" id="KW-0238">DNA-binding</keyword>
<dbReference type="Pfam" id="PF00589">
    <property type="entry name" value="Phage_integrase"/>
    <property type="match status" value="1"/>
</dbReference>
<evidence type="ECO:0000259" key="7">
    <source>
        <dbReference type="PROSITE" id="PS51900"/>
    </source>
</evidence>
<keyword evidence="9" id="KW-1185">Reference proteome</keyword>
<dbReference type="InterPro" id="IPR010998">
    <property type="entry name" value="Integrase_recombinase_N"/>
</dbReference>
<keyword evidence="4" id="KW-0233">DNA recombination</keyword>
<dbReference type="PANTHER" id="PTHR30349">
    <property type="entry name" value="PHAGE INTEGRASE-RELATED"/>
    <property type="match status" value="1"/>
</dbReference>
<dbReference type="Gene3D" id="1.10.443.10">
    <property type="entry name" value="Intergrase catalytic core"/>
    <property type="match status" value="1"/>
</dbReference>
<dbReference type="PROSITE" id="PS51898">
    <property type="entry name" value="TYR_RECOMBINASE"/>
    <property type="match status" value="1"/>
</dbReference>
<feature type="domain" description="Core-binding (CB)" evidence="7">
    <location>
        <begin position="223"/>
        <end position="329"/>
    </location>
</feature>
<dbReference type="InterPro" id="IPR011010">
    <property type="entry name" value="DNA_brk_join_enz"/>
</dbReference>
<evidence type="ECO:0000256" key="5">
    <source>
        <dbReference type="PROSITE-ProRule" id="PRU01248"/>
    </source>
</evidence>
<dbReference type="InterPro" id="IPR002104">
    <property type="entry name" value="Integrase_catalytic"/>
</dbReference>
<dbReference type="RefSeq" id="WP_281762083.1">
    <property type="nucleotide sequence ID" value="NZ_AP026709.1"/>
</dbReference>
<dbReference type="Pfam" id="PF20172">
    <property type="entry name" value="DUF6538"/>
    <property type="match status" value="1"/>
</dbReference>
<dbReference type="Gene3D" id="1.10.150.130">
    <property type="match status" value="1"/>
</dbReference>